<sequence>MSDPMNGHDHDAPEERNAPGRAVRMLADRWRRVVPVAAGLVAVAVAVAGWVLWPSSGSDDAEPAGKLPVTADPVPSGPIARGLPENCGVSEATLKAVVPEREMRENGDFGYCEWSQRISAESRYLTVELTQLREDGMKQSDATTYGTLAADWIDDAERLQFGVMRGPRVKVAPLAAAVEMTTPTTRTDEEVLAVKGLGEDAVAAHDPSAGALVAFRVGNTVGSISYRGTGPRPAPQKELMDVALRIASDSARALGMPPRVKPEAVKQEKTPDGGKKPSGACSLVPAAAMEHALGGKPSSKELAFATNRVEPPDLEPPDVGSRQVMQQTGCRWKANGHTMRVVLRAIPDTGQDTGVRLATRGYLMMHLNARAEEPLSRKGKKYFTALKGLGQQAFGSYVEGSTPARVLFRRGGVLAEVSYGHPDGSEPSDGKSAVGLAYDIAAQVQKGMGTP</sequence>
<dbReference type="OrthoDB" id="3469840at2"/>
<feature type="transmembrane region" description="Helical" evidence="2">
    <location>
        <begin position="33"/>
        <end position="53"/>
    </location>
</feature>
<proteinExistence type="predicted"/>
<evidence type="ECO:0008006" key="5">
    <source>
        <dbReference type="Google" id="ProtNLM"/>
    </source>
</evidence>
<keyword evidence="2" id="KW-0472">Membrane</keyword>
<keyword evidence="4" id="KW-1185">Reference proteome</keyword>
<gene>
    <name evidence="3" type="ORF">E1293_36020</name>
</gene>
<evidence type="ECO:0000313" key="3">
    <source>
        <dbReference type="EMBL" id="TDD69221.1"/>
    </source>
</evidence>
<evidence type="ECO:0000256" key="2">
    <source>
        <dbReference type="SAM" id="Phobius"/>
    </source>
</evidence>
<feature type="compositionally biased region" description="Basic and acidic residues" evidence="1">
    <location>
        <begin position="260"/>
        <end position="275"/>
    </location>
</feature>
<dbReference type="RefSeq" id="WP_132202765.1">
    <property type="nucleotide sequence ID" value="NZ_SMKY01000254.1"/>
</dbReference>
<evidence type="ECO:0000256" key="1">
    <source>
        <dbReference type="SAM" id="MobiDB-lite"/>
    </source>
</evidence>
<accession>A0A4R5AAR5</accession>
<keyword evidence="2" id="KW-1133">Transmembrane helix</keyword>
<comment type="caution">
    <text evidence="3">The sequence shown here is derived from an EMBL/GenBank/DDBJ whole genome shotgun (WGS) entry which is preliminary data.</text>
</comment>
<keyword evidence="2" id="KW-0812">Transmembrane</keyword>
<protein>
    <recommendedName>
        <fullName evidence="5">DUF3558 domain-containing protein</fullName>
    </recommendedName>
</protein>
<reference evidence="3 4" key="1">
    <citation type="submission" date="2019-03" db="EMBL/GenBank/DDBJ databases">
        <title>Draft genome sequences of novel Actinobacteria.</title>
        <authorList>
            <person name="Sahin N."/>
            <person name="Ay H."/>
            <person name="Saygin H."/>
        </authorList>
    </citation>
    <scope>NUCLEOTIDE SEQUENCE [LARGE SCALE GENOMIC DNA]</scope>
    <source>
        <strain evidence="3 4">DSM 45941</strain>
    </source>
</reference>
<dbReference type="AlphaFoldDB" id="A0A4R5AAR5"/>
<dbReference type="EMBL" id="SMKY01000254">
    <property type="protein sequence ID" value="TDD69221.1"/>
    <property type="molecule type" value="Genomic_DNA"/>
</dbReference>
<feature type="compositionally biased region" description="Basic and acidic residues" evidence="1">
    <location>
        <begin position="1"/>
        <end position="18"/>
    </location>
</feature>
<feature type="region of interest" description="Disordered" evidence="1">
    <location>
        <begin position="255"/>
        <end position="281"/>
    </location>
</feature>
<evidence type="ECO:0000313" key="4">
    <source>
        <dbReference type="Proteomes" id="UP000295578"/>
    </source>
</evidence>
<organism evidence="3 4">
    <name type="scientific">Actinomadura darangshiensis</name>
    <dbReference type="NCBI Taxonomy" id="705336"/>
    <lineage>
        <taxon>Bacteria</taxon>
        <taxon>Bacillati</taxon>
        <taxon>Actinomycetota</taxon>
        <taxon>Actinomycetes</taxon>
        <taxon>Streptosporangiales</taxon>
        <taxon>Thermomonosporaceae</taxon>
        <taxon>Actinomadura</taxon>
    </lineage>
</organism>
<dbReference type="Proteomes" id="UP000295578">
    <property type="component" value="Unassembled WGS sequence"/>
</dbReference>
<feature type="region of interest" description="Disordered" evidence="1">
    <location>
        <begin position="1"/>
        <end position="20"/>
    </location>
</feature>
<name>A0A4R5AAR5_9ACTN</name>